<dbReference type="EMBL" id="AM440877">
    <property type="protein sequence ID" value="CAN78482.1"/>
    <property type="molecule type" value="Genomic_DNA"/>
</dbReference>
<name>A5AZ29_VITVI</name>
<accession>A5AZ29</accession>
<organism evidence="2">
    <name type="scientific">Vitis vinifera</name>
    <name type="common">Grape</name>
    <dbReference type="NCBI Taxonomy" id="29760"/>
    <lineage>
        <taxon>Eukaryota</taxon>
        <taxon>Viridiplantae</taxon>
        <taxon>Streptophyta</taxon>
        <taxon>Embryophyta</taxon>
        <taxon>Tracheophyta</taxon>
        <taxon>Spermatophyta</taxon>
        <taxon>Magnoliopsida</taxon>
        <taxon>eudicotyledons</taxon>
        <taxon>Gunneridae</taxon>
        <taxon>Pentapetalae</taxon>
        <taxon>rosids</taxon>
        <taxon>Vitales</taxon>
        <taxon>Vitaceae</taxon>
        <taxon>Viteae</taxon>
        <taxon>Vitis</taxon>
    </lineage>
</organism>
<feature type="compositionally biased region" description="Low complexity" evidence="1">
    <location>
        <begin position="155"/>
        <end position="168"/>
    </location>
</feature>
<protein>
    <submittedName>
        <fullName evidence="2">Uncharacterized protein</fullName>
    </submittedName>
</protein>
<reference evidence="2" key="1">
    <citation type="journal article" date="2007" name="PLoS ONE">
        <title>The first genome sequence of an elite grapevine cultivar (Pinot noir Vitis vinifera L.): coping with a highly heterozygous genome.</title>
        <authorList>
            <person name="Velasco R."/>
            <person name="Zharkikh A."/>
            <person name="Troggio M."/>
            <person name="Cartwright D.A."/>
            <person name="Cestaro A."/>
            <person name="Pruss D."/>
            <person name="Pindo M."/>
            <person name="FitzGerald L.M."/>
            <person name="Vezzulli S."/>
            <person name="Reid J."/>
            <person name="Malacarne G."/>
            <person name="Iliev D."/>
            <person name="Coppola G."/>
            <person name="Wardell B."/>
            <person name="Micheletti D."/>
            <person name="Macalma T."/>
            <person name="Facci M."/>
            <person name="Mitchell J.T."/>
            <person name="Perazzolli M."/>
            <person name="Eldredge G."/>
            <person name="Gatto P."/>
            <person name="Oyzerski R."/>
            <person name="Moretto M."/>
            <person name="Gutin N."/>
            <person name="Stefanini M."/>
            <person name="Chen Y."/>
            <person name="Segala C."/>
            <person name="Davenport C."/>
            <person name="Dematte L."/>
            <person name="Mraz A."/>
            <person name="Battilana J."/>
            <person name="Stormo K."/>
            <person name="Costa F."/>
            <person name="Tao Q."/>
            <person name="Si-Ammour A."/>
            <person name="Harkins T."/>
            <person name="Lackey A."/>
            <person name="Perbost C."/>
            <person name="Taillon B."/>
            <person name="Stella A."/>
            <person name="Solovyev V."/>
            <person name="Fawcett J.A."/>
            <person name="Sterck L."/>
            <person name="Vandepoele K."/>
            <person name="Grando S.M."/>
            <person name="Toppo S."/>
            <person name="Moser C."/>
            <person name="Lanchbury J."/>
            <person name="Bogden R."/>
            <person name="Skolnick M."/>
            <person name="Sgaramella V."/>
            <person name="Bhatnagar S.K."/>
            <person name="Fontana P."/>
            <person name="Gutin A."/>
            <person name="Van de Peer Y."/>
            <person name="Salamini F."/>
            <person name="Viola R."/>
        </authorList>
    </citation>
    <scope>NUCLEOTIDE SEQUENCE</scope>
</reference>
<sequence>MKKLWPFEDEHAKLRGNFTAETPFGRVFRSCETTLWHTSATSQHPYAHFAAAKWAAKIPLLCKIPIWLRNDLQASKWAVKLPIACEMISKLRNGCEITSKSRNGLQVAKLTCEMEEGLQKHLAKPREVAKMPTELCDHASEEESPAHPGITHTKPLTPFPTEETMPPKKTTRTEAKVLIQPIQEATTGASAP</sequence>
<evidence type="ECO:0000256" key="1">
    <source>
        <dbReference type="SAM" id="MobiDB-lite"/>
    </source>
</evidence>
<dbReference type="AlphaFoldDB" id="A5AZ29"/>
<gene>
    <name evidence="2" type="ORF">VITISV_040841</name>
</gene>
<evidence type="ECO:0000313" key="2">
    <source>
        <dbReference type="EMBL" id="CAN78482.1"/>
    </source>
</evidence>
<proteinExistence type="predicted"/>
<feature type="region of interest" description="Disordered" evidence="1">
    <location>
        <begin position="139"/>
        <end position="173"/>
    </location>
</feature>